<keyword evidence="1 6" id="KW-0436">Ligase</keyword>
<name>A0A5C6X4C3_9DELT</name>
<dbReference type="Pfam" id="PF00501">
    <property type="entry name" value="AMP-binding"/>
    <property type="match status" value="1"/>
</dbReference>
<gene>
    <name evidence="6" type="ORF">FRC98_18580</name>
</gene>
<proteinExistence type="predicted"/>
<dbReference type="Proteomes" id="UP000321412">
    <property type="component" value="Unassembled WGS sequence"/>
</dbReference>
<dbReference type="Gene3D" id="3.40.50.12780">
    <property type="entry name" value="N-terminal domain of ligase-like"/>
    <property type="match status" value="1"/>
</dbReference>
<sequence length="769" mass="84478">MAVDHPPLNPATIVESKTPERLAAPGFFIGILVGLHNRGLVISVAASGRDARPGVGHLRRSIGLKCTTEGWSSPPQHHVEMHDRGLVIFVAASGRNARPRGGHLRRSIASKCTTEGRATSRKITETSDRGTDIFADAGARESGDLHSPYTTRTTARLVCNPRPIWRTKMRDTVIDRFFQQVDRRGDSPAMYFNERGVWRAISWAEYGRRARDFAGALVALGVEAGERINICGFNCPEWVLADVGAMIAGVVPAGIYHTDSAEQMAYIADHCRARVLVLEDKVQWEKAAGIIDELEHLLQVVMIRDAELVDDGRVISFDAFLKRGRDFQDEVDRRMEALVGQELATLIYTSGTTGAPKGVMLSHDNLASTANMAFEVVGDALIGETGAGPGDCVVSYLPLSHIAEQMFTIHLAITLGYPVYFAESVEKLRDALVEARPTLFFAVPRVWEKFRAVLENRLNEATGLKASIVRWSREAGVEAGHDIIEHGAPRGVTALRYAVARKLFFDKVAEPIGLDRLRLAISAAAPIGADVLEFFMGLGIVIREIYGQSEGTGPTTMNYPRAGLSKLGTVGRAMPRVDIAIADDGEILFRGPNVFMGYFEDPENTAETLVDGWLHSGDIGSLDADGFLKVTDRKKNIIITSGGKNIAPAPLEARLKELDVISQAVVIGDQRKYLSALLTLDPDLAPAFARKHDLPTDLRQLADDPEFQAHIQGHIDRINRKVARVETIKRFTLLPDDFDEARGELTPTRKLKRRVISERYAAQIDAMYG</sequence>
<dbReference type="PANTHER" id="PTHR43272:SF32">
    <property type="entry name" value="AMP-DEPENDENT SYNTHETASE_LIGASE DOMAIN-CONTAINING PROTEIN"/>
    <property type="match status" value="1"/>
</dbReference>
<dbReference type="InterPro" id="IPR045851">
    <property type="entry name" value="AMP-bd_C_sf"/>
</dbReference>
<dbReference type="CDD" id="cd05907">
    <property type="entry name" value="VL_LC_FACS_like"/>
    <property type="match status" value="1"/>
</dbReference>
<keyword evidence="7" id="KW-1185">Reference proteome</keyword>
<evidence type="ECO:0000259" key="5">
    <source>
        <dbReference type="Pfam" id="PF00501"/>
    </source>
</evidence>
<evidence type="ECO:0000313" key="6">
    <source>
        <dbReference type="EMBL" id="TXD34419.1"/>
    </source>
</evidence>
<accession>A0A5C6X4C3</accession>
<dbReference type="PANTHER" id="PTHR43272">
    <property type="entry name" value="LONG-CHAIN-FATTY-ACID--COA LIGASE"/>
    <property type="match status" value="1"/>
</dbReference>
<comment type="caution">
    <text evidence="6">The sequence shown here is derived from an EMBL/GenBank/DDBJ whole genome shotgun (WGS) entry which is preliminary data.</text>
</comment>
<evidence type="ECO:0000256" key="4">
    <source>
        <dbReference type="ARBA" id="ARBA00024484"/>
    </source>
</evidence>
<dbReference type="GO" id="GO:0016020">
    <property type="term" value="C:membrane"/>
    <property type="evidence" value="ECO:0007669"/>
    <property type="project" value="TreeGrafter"/>
</dbReference>
<comment type="catalytic activity">
    <reaction evidence="4">
        <text>a long-chain fatty acid + ATP + CoA = a long-chain fatty acyl-CoA + AMP + diphosphate</text>
        <dbReference type="Rhea" id="RHEA:15421"/>
        <dbReference type="ChEBI" id="CHEBI:30616"/>
        <dbReference type="ChEBI" id="CHEBI:33019"/>
        <dbReference type="ChEBI" id="CHEBI:57287"/>
        <dbReference type="ChEBI" id="CHEBI:57560"/>
        <dbReference type="ChEBI" id="CHEBI:83139"/>
        <dbReference type="ChEBI" id="CHEBI:456215"/>
        <dbReference type="EC" id="6.2.1.3"/>
    </reaction>
    <physiologicalReaction direction="left-to-right" evidence="4">
        <dbReference type="Rhea" id="RHEA:15422"/>
    </physiologicalReaction>
</comment>
<dbReference type="EMBL" id="VOSM01000013">
    <property type="protein sequence ID" value="TXD34419.1"/>
    <property type="molecule type" value="Genomic_DNA"/>
</dbReference>
<reference evidence="6 7" key="1">
    <citation type="submission" date="2019-08" db="EMBL/GenBank/DDBJ databases">
        <title>Bradymonadales sp. TMQ4.</title>
        <authorList>
            <person name="Liang Q."/>
        </authorList>
    </citation>
    <scope>NUCLEOTIDE SEQUENCE [LARGE SCALE GENOMIC DNA]</scope>
    <source>
        <strain evidence="6 7">TMQ4</strain>
    </source>
</reference>
<dbReference type="InterPro" id="IPR042099">
    <property type="entry name" value="ANL_N_sf"/>
</dbReference>
<feature type="domain" description="AMP-dependent synthetase/ligase" evidence="5">
    <location>
        <begin position="177"/>
        <end position="599"/>
    </location>
</feature>
<dbReference type="Gene3D" id="3.30.300.30">
    <property type="match status" value="1"/>
</dbReference>
<keyword evidence="3" id="KW-0443">Lipid metabolism</keyword>
<dbReference type="Pfam" id="PF23562">
    <property type="entry name" value="AMP-binding_C_3"/>
    <property type="match status" value="1"/>
</dbReference>
<protein>
    <submittedName>
        <fullName evidence="6">Long-chain fatty acid--CoA ligase</fullName>
    </submittedName>
</protein>
<dbReference type="InterPro" id="IPR020845">
    <property type="entry name" value="AMP-binding_CS"/>
</dbReference>
<evidence type="ECO:0000256" key="3">
    <source>
        <dbReference type="ARBA" id="ARBA00023098"/>
    </source>
</evidence>
<dbReference type="InterPro" id="IPR000873">
    <property type="entry name" value="AMP-dep_synth/lig_dom"/>
</dbReference>
<evidence type="ECO:0000256" key="2">
    <source>
        <dbReference type="ARBA" id="ARBA00022832"/>
    </source>
</evidence>
<dbReference type="PROSITE" id="PS00455">
    <property type="entry name" value="AMP_BINDING"/>
    <property type="match status" value="1"/>
</dbReference>
<dbReference type="AlphaFoldDB" id="A0A5C6X4C3"/>
<keyword evidence="2" id="KW-0276">Fatty acid metabolism</keyword>
<dbReference type="SUPFAM" id="SSF56801">
    <property type="entry name" value="Acetyl-CoA synthetase-like"/>
    <property type="match status" value="1"/>
</dbReference>
<evidence type="ECO:0000256" key="1">
    <source>
        <dbReference type="ARBA" id="ARBA00022598"/>
    </source>
</evidence>
<evidence type="ECO:0000313" key="7">
    <source>
        <dbReference type="Proteomes" id="UP000321412"/>
    </source>
</evidence>
<dbReference type="GO" id="GO:0004467">
    <property type="term" value="F:long-chain fatty acid-CoA ligase activity"/>
    <property type="evidence" value="ECO:0007669"/>
    <property type="project" value="UniProtKB-EC"/>
</dbReference>
<dbReference type="OrthoDB" id="9803968at2"/>
<organism evidence="6 7">
    <name type="scientific">Lujinxingia vulgaris</name>
    <dbReference type="NCBI Taxonomy" id="2600176"/>
    <lineage>
        <taxon>Bacteria</taxon>
        <taxon>Deltaproteobacteria</taxon>
        <taxon>Bradymonadales</taxon>
        <taxon>Lujinxingiaceae</taxon>
        <taxon>Lujinxingia</taxon>
    </lineage>
</organism>